<accession>G7QB09</accession>
<name>G7QB09_9BACT</name>
<dbReference type="Pfam" id="PF13749">
    <property type="entry name" value="HATPase_c_4"/>
    <property type="match status" value="1"/>
</dbReference>
<dbReference type="Pfam" id="PF04326">
    <property type="entry name" value="SLFN_AlbA_2"/>
    <property type="match status" value="1"/>
</dbReference>
<evidence type="ECO:0000313" key="3">
    <source>
        <dbReference type="Proteomes" id="UP000004662"/>
    </source>
</evidence>
<dbReference type="Gene3D" id="3.30.565.60">
    <property type="match status" value="1"/>
</dbReference>
<dbReference type="RefSeq" id="WP_009181726.1">
    <property type="nucleotide sequence ID" value="NZ_CM001368.1"/>
</dbReference>
<dbReference type="InterPro" id="IPR038475">
    <property type="entry name" value="RecG_C_sf"/>
</dbReference>
<dbReference type="Gene3D" id="3.30.950.30">
    <property type="entry name" value="Schlafen, AAA domain"/>
    <property type="match status" value="1"/>
</dbReference>
<dbReference type="PANTHER" id="PTHR30595">
    <property type="entry name" value="GLPR-RELATED TRANSCRIPTIONAL REPRESSOR"/>
    <property type="match status" value="1"/>
</dbReference>
<sequence>MSRLVPGQIPWMSEELSKLLQTSEGTNVEFKEAKNSFDKKELFRYCVALANEGGGELVLGVTDAIPRQVVGTRAFGDLDDTRNAIYQATRLNVEISENTSTGGRTLLFSIPGRPLGTPVEYGGQYLMRRGSSLVSMTIDRLQAILEETVPDFSAGICPGATLADLSTEAIEKFRHLWVRQANRPHLLDLPAHQLLEDAELLVDGGVTRAALILLGTAESLGRYVADAEIIFEYRHAEGGIDPTVRESFREGLFLYIDRLWELVNLRNEVYPYQMGLVRRDIPSFREEVIREALLNGVCHRDYRYRESIFIRQFPGLIEVESPGGLLPGVTIENMLFKRAWRNRRIAEALEKADLIERSGQGVDRMWRMALLDGKMPPDYSRTDDHHVYVRLHGTIHDPVLLRFLEEIGEERYRTFGASDLAVLHFVSQDKEVPRDFRGRVKHLVEQGILERIGRKLIFARRYYEMKGQAGVHTRKRGLSKEANLQFVLNHLRSCGAKGCVLSDLQPVLPHVTPRMLSGYLEELKRRGQVRVIGRTKGARWFFPAADER</sequence>
<dbReference type="OrthoDB" id="9789524at2"/>
<organism evidence="2 3">
    <name type="scientific">Solidesulfovibrio carbinoliphilus subsp. oakridgensis</name>
    <dbReference type="NCBI Taxonomy" id="694327"/>
    <lineage>
        <taxon>Bacteria</taxon>
        <taxon>Pseudomonadati</taxon>
        <taxon>Thermodesulfobacteriota</taxon>
        <taxon>Desulfovibrionia</taxon>
        <taxon>Desulfovibrionales</taxon>
        <taxon>Desulfovibrionaceae</taxon>
        <taxon>Solidesulfovibrio</taxon>
    </lineage>
</organism>
<feature type="domain" description="Schlafen AlbA-2" evidence="1">
    <location>
        <begin position="24"/>
        <end position="136"/>
    </location>
</feature>
<protein>
    <submittedName>
        <fullName evidence="2">Transcriptional regulator</fullName>
    </submittedName>
</protein>
<proteinExistence type="predicted"/>
<keyword evidence="3" id="KW-1185">Reference proteome</keyword>
<dbReference type="EMBL" id="CM001368">
    <property type="protein sequence ID" value="EHJ48350.1"/>
    <property type="molecule type" value="Genomic_DNA"/>
</dbReference>
<evidence type="ECO:0000313" key="2">
    <source>
        <dbReference type="EMBL" id="EHJ48350.1"/>
    </source>
</evidence>
<dbReference type="InterPro" id="IPR007421">
    <property type="entry name" value="Schlafen_AlbA_2_dom"/>
</dbReference>
<dbReference type="eggNOG" id="COG2865">
    <property type="taxonomic scope" value="Bacteria"/>
</dbReference>
<dbReference type="Proteomes" id="UP000004662">
    <property type="component" value="Chromosome"/>
</dbReference>
<dbReference type="AlphaFoldDB" id="G7QB09"/>
<dbReference type="HOGENOM" id="CLU_034637_0_0_7"/>
<reference evidence="3" key="1">
    <citation type="journal article" date="2015" name="Genome Announc.">
        <title>High-Quality Draft Genome Sequence of Desulfovibrio carbinoliphilus FW-101-2B, an Organic Acid-Oxidizing Sulfate-Reducing Bacterium Isolated from Uranium(VI)-Contaminated Groundwater.</title>
        <authorList>
            <person name="Ramsay B.D."/>
            <person name="Hwang C."/>
            <person name="Woo H.L."/>
            <person name="Carroll S.L."/>
            <person name="Lucas S."/>
            <person name="Han J."/>
            <person name="Lapidus A.L."/>
            <person name="Cheng J.F."/>
            <person name="Goodwin L.A."/>
            <person name="Pitluck S."/>
            <person name="Peters L."/>
            <person name="Chertkov O."/>
            <person name="Held B."/>
            <person name="Detter J.C."/>
            <person name="Han C.S."/>
            <person name="Tapia R."/>
            <person name="Land M.L."/>
            <person name="Hauser L.J."/>
            <person name="Kyrpides N.C."/>
            <person name="Ivanova N.N."/>
            <person name="Mikhailova N."/>
            <person name="Pagani I."/>
            <person name="Woyke T."/>
            <person name="Arkin A.P."/>
            <person name="Dehal P."/>
            <person name="Chivian D."/>
            <person name="Criddle C.S."/>
            <person name="Wu W."/>
            <person name="Chakraborty R."/>
            <person name="Hazen T.C."/>
            <person name="Fields M.W."/>
        </authorList>
    </citation>
    <scope>NUCLEOTIDE SEQUENCE [LARGE SCALE GENOMIC DNA]</scope>
    <source>
        <strain evidence="3">FW-101-2B</strain>
    </source>
</reference>
<dbReference type="STRING" id="694327.DFW101_2346"/>
<gene>
    <name evidence="2" type="ORF">DFW101_2346</name>
</gene>
<dbReference type="PANTHER" id="PTHR30595:SF6">
    <property type="entry name" value="SCHLAFEN ALBA-2 DOMAIN-CONTAINING PROTEIN"/>
    <property type="match status" value="1"/>
</dbReference>
<evidence type="ECO:0000259" key="1">
    <source>
        <dbReference type="Pfam" id="PF04326"/>
    </source>
</evidence>
<dbReference type="InterPro" id="IPR038461">
    <property type="entry name" value="Schlafen_AlbA_2_dom_sf"/>
</dbReference>